<dbReference type="Gene3D" id="3.90.176.10">
    <property type="entry name" value="Toxin ADP-ribosyltransferase, Chain A, domain 1"/>
    <property type="match status" value="1"/>
</dbReference>
<evidence type="ECO:0000313" key="2">
    <source>
        <dbReference type="Proteomes" id="UP000663838"/>
    </source>
</evidence>
<dbReference type="Proteomes" id="UP000663838">
    <property type="component" value="Unassembled WGS sequence"/>
</dbReference>
<organism evidence="1 2">
    <name type="scientific">Rotaria socialis</name>
    <dbReference type="NCBI Taxonomy" id="392032"/>
    <lineage>
        <taxon>Eukaryota</taxon>
        <taxon>Metazoa</taxon>
        <taxon>Spiralia</taxon>
        <taxon>Gnathifera</taxon>
        <taxon>Rotifera</taxon>
        <taxon>Eurotatoria</taxon>
        <taxon>Bdelloidea</taxon>
        <taxon>Philodinida</taxon>
        <taxon>Philodinidae</taxon>
        <taxon>Rotaria</taxon>
    </lineage>
</organism>
<dbReference type="EMBL" id="CAJOBS010001840">
    <property type="protein sequence ID" value="CAF4767490.1"/>
    <property type="molecule type" value="Genomic_DNA"/>
</dbReference>
<dbReference type="AlphaFoldDB" id="A0A821MGA8"/>
<protein>
    <submittedName>
        <fullName evidence="1">Uncharacterized protein</fullName>
    </submittedName>
</protein>
<name>A0A821MGA8_9BILA</name>
<reference evidence="1" key="1">
    <citation type="submission" date="2021-02" db="EMBL/GenBank/DDBJ databases">
        <authorList>
            <person name="Nowell W R."/>
        </authorList>
    </citation>
    <scope>NUCLEOTIDE SEQUENCE</scope>
</reference>
<gene>
    <name evidence="1" type="ORF">TOA249_LOCUS21385</name>
</gene>
<proteinExistence type="predicted"/>
<comment type="caution">
    <text evidence="1">The sequence shown here is derived from an EMBL/GenBank/DDBJ whole genome shotgun (WGS) entry which is preliminary data.</text>
</comment>
<dbReference type="SUPFAM" id="SSF56399">
    <property type="entry name" value="ADP-ribosylation"/>
    <property type="match status" value="1"/>
</dbReference>
<accession>A0A821MGA8</accession>
<sequence>MDKAKPSHENLAVSRYTDLIGEPIACVLSPIKGYEVAPLVSLEQAVAPITNLFDCIEENVWVAKENSKTPPDNLSHEESAAIHLYTMQFDSDPSFYELLNSILRDEYRDNLKPWFTYLKLFLTALHKLPSHPQTVWRGGLCARTQLVSKDTDKEFVLMPGSYFEVVGQLNPADGLYIIQMKELESPFPCVKPPLNVSKPSYTIEDSLVTLVADNSLSLSFKCTLDLIDCSRISTNVKKVRIFSLTFPPQMQEIVIDTMREAIAEGTDQAGIESIVVSALIQQYGGNGWVHITLESTIYTFMARKLFFSAKIDKYNINTLQQ</sequence>
<evidence type="ECO:0000313" key="1">
    <source>
        <dbReference type="EMBL" id="CAF4767490.1"/>
    </source>
</evidence>